<dbReference type="VEuPathDB" id="VectorBase:MDOMA2_014934"/>
<evidence type="ECO:0000313" key="9">
    <source>
        <dbReference type="RefSeq" id="XP_005183157.1"/>
    </source>
</evidence>
<dbReference type="eggNOG" id="KOG2278">
    <property type="taxonomic scope" value="Eukaryota"/>
</dbReference>
<evidence type="ECO:0000256" key="4">
    <source>
        <dbReference type="ARBA" id="ARBA00022679"/>
    </source>
</evidence>
<evidence type="ECO:0000256" key="2">
    <source>
        <dbReference type="ARBA" id="ARBA00009836"/>
    </source>
</evidence>
<dbReference type="RefSeq" id="XP_005183157.1">
    <property type="nucleotide sequence ID" value="XM_005183100.3"/>
</dbReference>
<dbReference type="EC" id="2.7.1.160" evidence="3"/>
<dbReference type="InterPro" id="IPR002745">
    <property type="entry name" value="Ptrans_KptA/Tpt1"/>
</dbReference>
<dbReference type="Pfam" id="PF01885">
    <property type="entry name" value="PTS_2-RNA"/>
    <property type="match status" value="1"/>
</dbReference>
<evidence type="ECO:0000256" key="6">
    <source>
        <dbReference type="ARBA" id="ARBA00047949"/>
    </source>
</evidence>
<comment type="catalytic activity">
    <reaction evidence="6">
        <text>2'-phospho-[ligated tRNA] + NAD(+) = mature tRNA + ADP-alpha-D-ribose 1'',2''-cyclic phosphate + nicotinamide</text>
        <dbReference type="Rhea" id="RHEA:23324"/>
        <dbReference type="Rhea" id="RHEA-COMP:11106"/>
        <dbReference type="Rhea" id="RHEA-COMP:11107"/>
        <dbReference type="ChEBI" id="CHEBI:17154"/>
        <dbReference type="ChEBI" id="CHEBI:57540"/>
        <dbReference type="ChEBI" id="CHEBI:76596"/>
        <dbReference type="ChEBI" id="CHEBI:82883"/>
        <dbReference type="ChEBI" id="CHEBI:85027"/>
        <dbReference type="EC" id="2.7.1.160"/>
    </reaction>
</comment>
<dbReference type="Proteomes" id="UP001652621">
    <property type="component" value="Unplaced"/>
</dbReference>
<dbReference type="STRING" id="7370.A0A1I8MF94"/>
<reference evidence="7" key="1">
    <citation type="submission" date="2020-05" db="UniProtKB">
        <authorList>
            <consortium name="EnsemblMetazoa"/>
        </authorList>
    </citation>
    <scope>IDENTIFICATION</scope>
    <source>
        <strain evidence="7">Aabys</strain>
    </source>
</reference>
<dbReference type="GO" id="GO:0000215">
    <property type="term" value="F:tRNA 2'-phosphotransferase activity"/>
    <property type="evidence" value="ECO:0007669"/>
    <property type="project" value="UniProtKB-EC"/>
</dbReference>
<gene>
    <name evidence="7" type="primary">101896994</name>
    <name evidence="9" type="synonym">LOC101896994</name>
</gene>
<dbReference type="KEGG" id="mde:101896994"/>
<evidence type="ECO:0000313" key="8">
    <source>
        <dbReference type="Proteomes" id="UP001652621"/>
    </source>
</evidence>
<comment type="similarity">
    <text evidence="2">Belongs to the KptA/TPT1 family.</text>
</comment>
<proteinExistence type="inferred from homology"/>
<dbReference type="AlphaFoldDB" id="A0A1I8MF94"/>
<sequence>MSSTSGKPLPLDVRLSKKLSWLLRHGLKKEGFQIQPDGFIRVDDLLKHPNYCRDFSLSTLQKIVEQDAKQRYTLRQNPLQGYWEIRANQGHSLDEIQSDQCLQLINNAAEVPLAVHGTYYRHWPSIKTHGLKRFQRNHVHFATSDDCSNNISGFRSDCQILIYLNVEKIFKEGQLKLYRSANNVILCGGLEDGSIPCKYFLKVVDRRSGQHLEY</sequence>
<keyword evidence="8" id="KW-1185">Reference proteome</keyword>
<dbReference type="EnsemblMetazoa" id="MDOA004312-RA">
    <property type="protein sequence ID" value="MDOA004312-PA"/>
    <property type="gene ID" value="MDOA004312"/>
</dbReference>
<protein>
    <recommendedName>
        <fullName evidence="3">2'-phosphotransferase</fullName>
        <ecNumber evidence="3">2.7.1.160</ecNumber>
    </recommendedName>
</protein>
<dbReference type="Gene3D" id="1.10.10.970">
    <property type="entry name" value="RNA 2'-phosphotransferase, Tpt1/KptA family, N-terminal domain"/>
    <property type="match status" value="1"/>
</dbReference>
<evidence type="ECO:0000256" key="5">
    <source>
        <dbReference type="ARBA" id="ARBA00023027"/>
    </source>
</evidence>
<evidence type="ECO:0000313" key="7">
    <source>
        <dbReference type="EnsemblMetazoa" id="MDOA004312-PA"/>
    </source>
</evidence>
<keyword evidence="4" id="KW-0808">Transferase</keyword>
<dbReference type="Gene3D" id="3.20.170.30">
    <property type="match status" value="1"/>
</dbReference>
<evidence type="ECO:0000256" key="1">
    <source>
        <dbReference type="ARBA" id="ARBA00003343"/>
    </source>
</evidence>
<organism evidence="7">
    <name type="scientific">Musca domestica</name>
    <name type="common">House fly</name>
    <dbReference type="NCBI Taxonomy" id="7370"/>
    <lineage>
        <taxon>Eukaryota</taxon>
        <taxon>Metazoa</taxon>
        <taxon>Ecdysozoa</taxon>
        <taxon>Arthropoda</taxon>
        <taxon>Hexapoda</taxon>
        <taxon>Insecta</taxon>
        <taxon>Pterygota</taxon>
        <taxon>Neoptera</taxon>
        <taxon>Endopterygota</taxon>
        <taxon>Diptera</taxon>
        <taxon>Brachycera</taxon>
        <taxon>Muscomorpha</taxon>
        <taxon>Muscoidea</taxon>
        <taxon>Muscidae</taxon>
        <taxon>Musca</taxon>
    </lineage>
</organism>
<accession>A0A1I8MF94</accession>
<dbReference type="VEuPathDB" id="VectorBase:MDOA004312"/>
<dbReference type="InterPro" id="IPR042081">
    <property type="entry name" value="RNA_2'-PTrans_C"/>
</dbReference>
<dbReference type="GeneID" id="101896994"/>
<dbReference type="PANTHER" id="PTHR12684:SF2">
    <property type="entry name" value="TRNA 2'-PHOSPHOTRANSFERASE 1"/>
    <property type="match status" value="1"/>
</dbReference>
<evidence type="ECO:0000256" key="3">
    <source>
        <dbReference type="ARBA" id="ARBA00012007"/>
    </source>
</evidence>
<name>A0A1I8MF94_MUSDO</name>
<comment type="function">
    <text evidence="1">Catalyzes the last step of tRNA splicing, the transfer of the splice junction 2'-phosphate from ligated tRNA to NAD to produce ADP-ribose 1''-2'' cyclic phosphate.</text>
</comment>
<dbReference type="PANTHER" id="PTHR12684">
    <property type="entry name" value="PUTATIVE PHOSPHOTRANSFERASE"/>
    <property type="match status" value="1"/>
</dbReference>
<dbReference type="OrthoDB" id="419694at2759"/>
<reference evidence="9" key="2">
    <citation type="submission" date="2025-04" db="UniProtKB">
        <authorList>
            <consortium name="RefSeq"/>
        </authorList>
    </citation>
    <scope>IDENTIFICATION</scope>
    <source>
        <strain evidence="9">Aabys</strain>
    </source>
</reference>
<dbReference type="GO" id="GO:0006388">
    <property type="term" value="P:tRNA splicing, via endonucleolytic cleavage and ligation"/>
    <property type="evidence" value="ECO:0007669"/>
    <property type="project" value="TreeGrafter"/>
</dbReference>
<dbReference type="SUPFAM" id="SSF56399">
    <property type="entry name" value="ADP-ribosylation"/>
    <property type="match status" value="1"/>
</dbReference>
<dbReference type="InterPro" id="IPR042080">
    <property type="entry name" value="RNA_2'-PTrans_N"/>
</dbReference>
<keyword evidence="5" id="KW-0520">NAD</keyword>